<keyword evidence="3" id="KW-1185">Reference proteome</keyword>
<evidence type="ECO:0000313" key="3">
    <source>
        <dbReference type="Proteomes" id="UP000187012"/>
    </source>
</evidence>
<evidence type="ECO:0000256" key="1">
    <source>
        <dbReference type="SAM" id="MobiDB-lite"/>
    </source>
</evidence>
<dbReference type="AlphaFoldDB" id="A0A1N7RUV0"/>
<accession>A0A1N7RUV0</accession>
<feature type="compositionally biased region" description="Polar residues" evidence="1">
    <location>
        <begin position="1"/>
        <end position="10"/>
    </location>
</feature>
<feature type="region of interest" description="Disordered" evidence="1">
    <location>
        <begin position="1"/>
        <end position="21"/>
    </location>
</feature>
<proteinExistence type="predicted"/>
<evidence type="ECO:0000313" key="2">
    <source>
        <dbReference type="EMBL" id="SIT38869.1"/>
    </source>
</evidence>
<protein>
    <submittedName>
        <fullName evidence="2">Uncharacterized protein</fullName>
    </submittedName>
</protein>
<dbReference type="EMBL" id="CYGX02000018">
    <property type="protein sequence ID" value="SIT38869.1"/>
    <property type="molecule type" value="Genomic_DNA"/>
</dbReference>
<name>A0A1N7RUV0_9BURK</name>
<dbReference type="Proteomes" id="UP000187012">
    <property type="component" value="Unassembled WGS sequence"/>
</dbReference>
<gene>
    <name evidence="2" type="ORF">BN2475_180014</name>
</gene>
<sequence>MAKTNESNATWVLRPGSNRLLSSPKLTGWACTHKLMDRFAN</sequence>
<reference evidence="2 3" key="1">
    <citation type="submission" date="2016-12" db="EMBL/GenBank/DDBJ databases">
        <authorList>
            <person name="Song W.-J."/>
            <person name="Kurnit D.M."/>
        </authorList>
    </citation>
    <scope>NUCLEOTIDE SEQUENCE [LARGE SCALE GENOMIC DNA]</scope>
    <source>
        <strain evidence="2 3">STM7296</strain>
    </source>
</reference>
<organism evidence="2 3">
    <name type="scientific">Paraburkholderia ribeironis</name>
    <dbReference type="NCBI Taxonomy" id="1247936"/>
    <lineage>
        <taxon>Bacteria</taxon>
        <taxon>Pseudomonadati</taxon>
        <taxon>Pseudomonadota</taxon>
        <taxon>Betaproteobacteria</taxon>
        <taxon>Burkholderiales</taxon>
        <taxon>Burkholderiaceae</taxon>
        <taxon>Paraburkholderia</taxon>
    </lineage>
</organism>